<dbReference type="InterPro" id="IPR052348">
    <property type="entry name" value="Metallopeptidase_M50B"/>
</dbReference>
<evidence type="ECO:0000256" key="9">
    <source>
        <dbReference type="ARBA" id="ARBA00022833"/>
    </source>
</evidence>
<evidence type="ECO:0000256" key="10">
    <source>
        <dbReference type="ARBA" id="ARBA00022989"/>
    </source>
</evidence>
<keyword evidence="7" id="KW-0479">Metal-binding</keyword>
<dbReference type="GO" id="GO:0006508">
    <property type="term" value="P:proteolysis"/>
    <property type="evidence" value="ECO:0007669"/>
    <property type="project" value="UniProtKB-KW"/>
</dbReference>
<evidence type="ECO:0000256" key="2">
    <source>
        <dbReference type="ARBA" id="ARBA00004651"/>
    </source>
</evidence>
<dbReference type="CDD" id="cd06158">
    <property type="entry name" value="S2P-M50_like_1"/>
    <property type="match status" value="1"/>
</dbReference>
<dbReference type="PANTHER" id="PTHR35864:SF1">
    <property type="entry name" value="ZINC METALLOPROTEASE YWHC-RELATED"/>
    <property type="match status" value="1"/>
</dbReference>
<dbReference type="Proteomes" id="UP000230179">
    <property type="component" value="Unassembled WGS sequence"/>
</dbReference>
<feature type="transmembrane region" description="Helical" evidence="13">
    <location>
        <begin position="96"/>
        <end position="120"/>
    </location>
</feature>
<feature type="transmembrane region" description="Helical" evidence="13">
    <location>
        <begin position="126"/>
        <end position="148"/>
    </location>
</feature>
<comment type="caution">
    <text evidence="15">The sequence shown here is derived from an EMBL/GenBank/DDBJ whole genome shotgun (WGS) entry which is preliminary data.</text>
</comment>
<dbReference type="Pfam" id="PF02163">
    <property type="entry name" value="Peptidase_M50"/>
    <property type="match status" value="1"/>
</dbReference>
<evidence type="ECO:0000256" key="5">
    <source>
        <dbReference type="ARBA" id="ARBA00022670"/>
    </source>
</evidence>
<dbReference type="PANTHER" id="PTHR35864">
    <property type="entry name" value="ZINC METALLOPROTEASE MJ0611-RELATED"/>
    <property type="match status" value="1"/>
</dbReference>
<feature type="transmembrane region" description="Helical" evidence="13">
    <location>
        <begin position="181"/>
        <end position="207"/>
    </location>
</feature>
<evidence type="ECO:0000256" key="11">
    <source>
        <dbReference type="ARBA" id="ARBA00023049"/>
    </source>
</evidence>
<reference evidence="16" key="1">
    <citation type="submission" date="2017-09" db="EMBL/GenBank/DDBJ databases">
        <title>Depth-based differentiation of microbial function through sediment-hosted aquifers and enrichment of novel symbionts in the deep terrestrial subsurface.</title>
        <authorList>
            <person name="Probst A.J."/>
            <person name="Ladd B."/>
            <person name="Jarett J.K."/>
            <person name="Geller-Mcgrath D.E."/>
            <person name="Sieber C.M.K."/>
            <person name="Emerson J.B."/>
            <person name="Anantharaman K."/>
            <person name="Thomas B.C."/>
            <person name="Malmstrom R."/>
            <person name="Stieglmeier M."/>
            <person name="Klingl A."/>
            <person name="Woyke T."/>
            <person name="Ryan C.M."/>
            <person name="Banfield J.F."/>
        </authorList>
    </citation>
    <scope>NUCLEOTIDE SEQUENCE [LARGE SCALE GENOMIC DNA]</scope>
</reference>
<evidence type="ECO:0000256" key="1">
    <source>
        <dbReference type="ARBA" id="ARBA00001947"/>
    </source>
</evidence>
<evidence type="ECO:0000256" key="4">
    <source>
        <dbReference type="ARBA" id="ARBA00022475"/>
    </source>
</evidence>
<dbReference type="InterPro" id="IPR008915">
    <property type="entry name" value="Peptidase_M50"/>
</dbReference>
<gene>
    <name evidence="15" type="ORF">COU19_01635</name>
</gene>
<comment type="similarity">
    <text evidence="3">Belongs to the peptidase M50B family.</text>
</comment>
<evidence type="ECO:0000256" key="13">
    <source>
        <dbReference type="SAM" id="Phobius"/>
    </source>
</evidence>
<keyword evidence="10 13" id="KW-1133">Transmembrane helix</keyword>
<evidence type="ECO:0000256" key="6">
    <source>
        <dbReference type="ARBA" id="ARBA00022692"/>
    </source>
</evidence>
<protein>
    <submittedName>
        <fullName evidence="15">Site-2 protease family protein</fullName>
    </submittedName>
</protein>
<dbReference type="GO" id="GO:0046872">
    <property type="term" value="F:metal ion binding"/>
    <property type="evidence" value="ECO:0007669"/>
    <property type="project" value="UniProtKB-KW"/>
</dbReference>
<keyword evidence="5 15" id="KW-0645">Protease</keyword>
<evidence type="ECO:0000256" key="8">
    <source>
        <dbReference type="ARBA" id="ARBA00022801"/>
    </source>
</evidence>
<comment type="cofactor">
    <cofactor evidence="1">
        <name>Zn(2+)</name>
        <dbReference type="ChEBI" id="CHEBI:29105"/>
    </cofactor>
</comment>
<evidence type="ECO:0000256" key="3">
    <source>
        <dbReference type="ARBA" id="ARBA00007931"/>
    </source>
</evidence>
<dbReference type="AlphaFoldDB" id="A0A2H0UBZ5"/>
<keyword evidence="6 13" id="KW-0812">Transmembrane</keyword>
<keyword evidence="4" id="KW-1003">Cell membrane</keyword>
<dbReference type="GO" id="GO:0008237">
    <property type="term" value="F:metallopeptidase activity"/>
    <property type="evidence" value="ECO:0007669"/>
    <property type="project" value="UniProtKB-KW"/>
</dbReference>
<accession>A0A2H0UBZ5</accession>
<name>A0A2H0UBZ5_9BACT</name>
<evidence type="ECO:0000256" key="7">
    <source>
        <dbReference type="ARBA" id="ARBA00022723"/>
    </source>
</evidence>
<dbReference type="GO" id="GO:0005886">
    <property type="term" value="C:plasma membrane"/>
    <property type="evidence" value="ECO:0007669"/>
    <property type="project" value="UniProtKB-SubCell"/>
</dbReference>
<proteinExistence type="inferred from homology"/>
<organism evidence="15 16">
    <name type="scientific">Candidatus Kaiserbacteria bacterium CG10_big_fil_rev_8_21_14_0_10_56_12</name>
    <dbReference type="NCBI Taxonomy" id="1974611"/>
    <lineage>
        <taxon>Bacteria</taxon>
        <taxon>Candidatus Kaiseribacteriota</taxon>
    </lineage>
</organism>
<evidence type="ECO:0000256" key="12">
    <source>
        <dbReference type="ARBA" id="ARBA00023136"/>
    </source>
</evidence>
<feature type="domain" description="Peptidase M50" evidence="14">
    <location>
        <begin position="126"/>
        <end position="187"/>
    </location>
</feature>
<evidence type="ECO:0000313" key="15">
    <source>
        <dbReference type="EMBL" id="PIR83196.1"/>
    </source>
</evidence>
<feature type="transmembrane region" description="Helical" evidence="13">
    <location>
        <begin position="54"/>
        <end position="76"/>
    </location>
</feature>
<keyword evidence="9" id="KW-0862">Zinc</keyword>
<keyword evidence="11" id="KW-0482">Metalloprotease</keyword>
<keyword evidence="12 13" id="KW-0472">Membrane</keyword>
<keyword evidence="8" id="KW-0378">Hydrolase</keyword>
<dbReference type="InterPro" id="IPR044537">
    <property type="entry name" value="Rip2-like"/>
</dbReference>
<evidence type="ECO:0000313" key="16">
    <source>
        <dbReference type="Proteomes" id="UP000230179"/>
    </source>
</evidence>
<sequence>MSNYMIPDAILGFLILIISIILHEVAHGYAANALGDPTARLSGRLTLNPIPHLDLMGSIIIPALLVFTSSPVYFGWAKPVPYNPYNLTHRRWGETFVALAGSSTNLLLAVIFGLIVRFGFGLPSTAISIAALITFVNLFLGLFNLIPFPPLDGYTALRSALPWSMSQGLANFEHQIRNAGALALILFLIAFSYLLAAPFFLLVLRIFTLLTGSA</sequence>
<evidence type="ECO:0000259" key="14">
    <source>
        <dbReference type="Pfam" id="PF02163"/>
    </source>
</evidence>
<comment type="subcellular location">
    <subcellularLocation>
        <location evidence="2">Cell membrane</location>
        <topology evidence="2">Multi-pass membrane protein</topology>
    </subcellularLocation>
</comment>
<dbReference type="EMBL" id="PFBL01000012">
    <property type="protein sequence ID" value="PIR83196.1"/>
    <property type="molecule type" value="Genomic_DNA"/>
</dbReference>